<sequence>MSNYRRTSKPKTEHIKKGFTVFQKTVATIASILGLITAGITIMNALDNNKNIKKEPTTSQTTTIVKEIQKESPKENTSPTKETNTSQEKTQQEETPKSSVKEEKKEDQKTATQDSSTPASSKPATENEKQSNAPTSENKSNQ</sequence>
<evidence type="ECO:0000313" key="4">
    <source>
        <dbReference type="EMBL" id="VNB49021.1"/>
    </source>
</evidence>
<feature type="region of interest" description="Disordered" evidence="1">
    <location>
        <begin position="46"/>
        <end position="142"/>
    </location>
</feature>
<feature type="compositionally biased region" description="Polar residues" evidence="1">
    <location>
        <begin position="75"/>
        <end position="89"/>
    </location>
</feature>
<dbReference type="InterPro" id="IPR046686">
    <property type="entry name" value="DUF6556"/>
</dbReference>
<dbReference type="EMBL" id="CAASIK010000005">
    <property type="protein sequence ID" value="VNB49021.1"/>
    <property type="molecule type" value="Genomic_DNA"/>
</dbReference>
<protein>
    <submittedName>
        <fullName evidence="5">Membrane protein</fullName>
    </submittedName>
</protein>
<keyword evidence="2" id="KW-1133">Transmembrane helix</keyword>
<evidence type="ECO:0000313" key="9">
    <source>
        <dbReference type="Proteomes" id="UP000314107"/>
    </source>
</evidence>
<gene>
    <name evidence="4" type="ORF">SAMEA2783718_01015</name>
    <name evidence="6" type="ORF">SAMEA3171064_01859</name>
    <name evidence="3" type="ORF">SAMEA3353631_01341</name>
    <name evidence="5" type="ORF">SAMEA3354366_00062</name>
</gene>
<dbReference type="Proteomes" id="UP000310822">
    <property type="component" value="Unassembled WGS sequence"/>
</dbReference>
<evidence type="ECO:0000313" key="10">
    <source>
        <dbReference type="Proteomes" id="UP000358702"/>
    </source>
</evidence>
<evidence type="ECO:0000256" key="2">
    <source>
        <dbReference type="SAM" id="Phobius"/>
    </source>
</evidence>
<proteinExistence type="predicted"/>
<organism evidence="5 7">
    <name type="scientific">Streptococcus pneumoniae</name>
    <dbReference type="NCBI Taxonomy" id="1313"/>
    <lineage>
        <taxon>Bacteria</taxon>
        <taxon>Bacillati</taxon>
        <taxon>Bacillota</taxon>
        <taxon>Bacilli</taxon>
        <taxon>Lactobacillales</taxon>
        <taxon>Streptococcaceae</taxon>
        <taxon>Streptococcus</taxon>
    </lineage>
</organism>
<evidence type="ECO:0000313" key="7">
    <source>
        <dbReference type="Proteomes" id="UP000298847"/>
    </source>
</evidence>
<evidence type="ECO:0000313" key="5">
    <source>
        <dbReference type="EMBL" id="VQC89684.1"/>
    </source>
</evidence>
<keyword evidence="2" id="KW-0812">Transmembrane</keyword>
<dbReference type="AlphaFoldDB" id="A0A0B7LDV4"/>
<feature type="compositionally biased region" description="Polar residues" evidence="1">
    <location>
        <begin position="110"/>
        <end position="142"/>
    </location>
</feature>
<keyword evidence="2" id="KW-0472">Membrane</keyword>
<feature type="compositionally biased region" description="Basic and acidic residues" evidence="1">
    <location>
        <begin position="90"/>
        <end position="109"/>
    </location>
</feature>
<evidence type="ECO:0000313" key="6">
    <source>
        <dbReference type="EMBL" id="VTH33295.1"/>
    </source>
</evidence>
<accession>A0A0B7LDV4</accession>
<dbReference type="Proteomes" id="UP000314107">
    <property type="component" value="Unassembled WGS sequence"/>
</dbReference>
<dbReference type="Proteomes" id="UP000298847">
    <property type="component" value="Unassembled WGS sequence"/>
</dbReference>
<name>A0A0B7LDV4_STREE</name>
<dbReference type="Pfam" id="PF20193">
    <property type="entry name" value="DUF6556"/>
    <property type="match status" value="1"/>
</dbReference>
<dbReference type="Proteomes" id="UP000358702">
    <property type="component" value="Unassembled WGS sequence"/>
</dbReference>
<dbReference type="RefSeq" id="WP_000073934.1">
    <property type="nucleotide sequence ID" value="NZ_AP026932.1"/>
</dbReference>
<reference evidence="7 8" key="1">
    <citation type="submission" date="2019-04" db="EMBL/GenBank/DDBJ databases">
        <authorList>
            <consortium name="Pathogen Informatics"/>
        </authorList>
    </citation>
    <scope>NUCLEOTIDE SEQUENCE [LARGE SCALE GENOMIC DNA]</scope>
    <source>
        <strain evidence="6 9">GPSC129</strain>
        <strain evidence="3 10">GPSC21</strain>
        <strain evidence="5 7">GPSC22</strain>
        <strain evidence="4 8">GPSC54</strain>
    </source>
</reference>
<evidence type="ECO:0000313" key="8">
    <source>
        <dbReference type="Proteomes" id="UP000310822"/>
    </source>
</evidence>
<dbReference type="EMBL" id="CAANCB010000006">
    <property type="protein sequence ID" value="VKB65607.1"/>
    <property type="molecule type" value="Genomic_DNA"/>
</dbReference>
<dbReference type="EMBL" id="CABDQT010000023">
    <property type="protein sequence ID" value="VTH33295.1"/>
    <property type="molecule type" value="Genomic_DNA"/>
</dbReference>
<evidence type="ECO:0000256" key="1">
    <source>
        <dbReference type="SAM" id="MobiDB-lite"/>
    </source>
</evidence>
<evidence type="ECO:0000313" key="3">
    <source>
        <dbReference type="EMBL" id="VKB65607.1"/>
    </source>
</evidence>
<dbReference type="EMBL" id="CAAXWD010000001">
    <property type="protein sequence ID" value="VQC89684.1"/>
    <property type="molecule type" value="Genomic_DNA"/>
</dbReference>
<feature type="transmembrane region" description="Helical" evidence="2">
    <location>
        <begin position="21"/>
        <end position="46"/>
    </location>
</feature>